<dbReference type="EMBL" id="PPEH01000015">
    <property type="protein sequence ID" value="PNW11116.1"/>
    <property type="molecule type" value="Genomic_DNA"/>
</dbReference>
<organism evidence="5 6">
    <name type="scientific">Chryseobacterium lactis</name>
    <dbReference type="NCBI Taxonomy" id="1241981"/>
    <lineage>
        <taxon>Bacteria</taxon>
        <taxon>Pseudomonadati</taxon>
        <taxon>Bacteroidota</taxon>
        <taxon>Flavobacteriia</taxon>
        <taxon>Flavobacteriales</taxon>
        <taxon>Weeksellaceae</taxon>
        <taxon>Chryseobacterium group</taxon>
        <taxon>Chryseobacterium</taxon>
    </lineage>
</organism>
<evidence type="ECO:0000256" key="2">
    <source>
        <dbReference type="SAM" id="Phobius"/>
    </source>
</evidence>
<feature type="signal peptide" evidence="3">
    <location>
        <begin position="1"/>
        <end position="19"/>
    </location>
</feature>
<dbReference type="InterPro" id="IPR011990">
    <property type="entry name" value="TPR-like_helical_dom_sf"/>
</dbReference>
<evidence type="ECO:0000256" key="3">
    <source>
        <dbReference type="SAM" id="SignalP"/>
    </source>
</evidence>
<dbReference type="AlphaFoldDB" id="A0A3G6RNI2"/>
<reference evidence="4 7" key="2">
    <citation type="submission" date="2018-11" db="EMBL/GenBank/DDBJ databases">
        <title>Proposal to divide the Flavobacteriaceae and reorganize its genera based on Amino Acid Identity values calculated from whole genome sequences.</title>
        <authorList>
            <person name="Nicholson A.C."/>
            <person name="Gulvik C.A."/>
            <person name="Whitney A.M."/>
            <person name="Humrighouse B.W."/>
            <person name="Bell M."/>
            <person name="Holmes B."/>
            <person name="Steigerwalt A.G."/>
            <person name="Villarma A."/>
            <person name="Sheth M."/>
            <person name="Batra D."/>
            <person name="Pryor J."/>
            <person name="Bernardet J.-F."/>
            <person name="Hugo C."/>
            <person name="Kampfer P."/>
            <person name="Newman J."/>
            <person name="McQuiston J.R."/>
        </authorList>
    </citation>
    <scope>NUCLEOTIDE SEQUENCE [LARGE SCALE GENOMIC DNA]</scope>
    <source>
        <strain evidence="4 7">KC_1864</strain>
    </source>
</reference>
<evidence type="ECO:0000313" key="4">
    <source>
        <dbReference type="EMBL" id="AZA83290.1"/>
    </source>
</evidence>
<dbReference type="RefSeq" id="WP_103294163.1">
    <property type="nucleotide sequence ID" value="NZ_CP033924.1"/>
</dbReference>
<gene>
    <name evidence="5" type="ORF">C1637_23855</name>
    <name evidence="4" type="ORF">EG342_16015</name>
</gene>
<evidence type="ECO:0000313" key="6">
    <source>
        <dbReference type="Proteomes" id="UP000236262"/>
    </source>
</evidence>
<accession>A0A3G6RNI2</accession>
<evidence type="ECO:0000256" key="1">
    <source>
        <dbReference type="PROSITE-ProRule" id="PRU00339"/>
    </source>
</evidence>
<feature type="transmembrane region" description="Helical" evidence="2">
    <location>
        <begin position="384"/>
        <end position="404"/>
    </location>
</feature>
<reference evidence="5 6" key="1">
    <citation type="submission" date="2018-01" db="EMBL/GenBank/DDBJ databases">
        <title>Draft genome sequences of Chryseobacterium lactis NCTC11390, Chryseobacterium oncorhynchi 701B-08, and Chryseobacterium viscerum 687B-08.</title>
        <authorList>
            <person name="Jeong J.-J."/>
            <person name="Lee Y.J."/>
            <person name="Park B."/>
            <person name="Choi I.-G."/>
            <person name="Kim K.D."/>
        </authorList>
    </citation>
    <scope>NUCLEOTIDE SEQUENCE [LARGE SCALE GENOMIC DNA]</scope>
    <source>
        <strain evidence="5 6">NCTC11390</strain>
    </source>
</reference>
<keyword evidence="2" id="KW-1133">Transmembrane helix</keyword>
<keyword evidence="1" id="KW-0802">TPR repeat</keyword>
<evidence type="ECO:0000313" key="5">
    <source>
        <dbReference type="EMBL" id="PNW11116.1"/>
    </source>
</evidence>
<protein>
    <submittedName>
        <fullName evidence="4">Tetratricopeptide repeat protein</fullName>
    </submittedName>
    <submittedName>
        <fullName evidence="5">Tetratricopeptide repeat-containing protein</fullName>
    </submittedName>
</protein>
<dbReference type="SMART" id="SM00028">
    <property type="entry name" value="TPR"/>
    <property type="match status" value="4"/>
</dbReference>
<feature type="chain" id="PRO_5044593905" evidence="3">
    <location>
        <begin position="20"/>
        <end position="569"/>
    </location>
</feature>
<dbReference type="Proteomes" id="UP000279972">
    <property type="component" value="Chromosome"/>
</dbReference>
<keyword evidence="7" id="KW-1185">Reference proteome</keyword>
<dbReference type="InterPro" id="IPR019734">
    <property type="entry name" value="TPR_rpt"/>
</dbReference>
<dbReference type="OrthoDB" id="1090267at2"/>
<name>A0A3G6RNI2_CHRLC</name>
<evidence type="ECO:0000313" key="7">
    <source>
        <dbReference type="Proteomes" id="UP000279972"/>
    </source>
</evidence>
<dbReference type="Proteomes" id="UP000236262">
    <property type="component" value="Unassembled WGS sequence"/>
</dbReference>
<keyword evidence="2" id="KW-0472">Membrane</keyword>
<feature type="repeat" description="TPR" evidence="1">
    <location>
        <begin position="233"/>
        <end position="266"/>
    </location>
</feature>
<sequence>MKRYISILILLLLPVFSLAQSDTDKDQQDLYSLLFVRKLPEAKIFIDSRFLKSESRSRQIIGYVYLILYYKINDEQDGNDQLLKTLQKAQDIAKETGNEIDEAYVEYANTIYYQKINKWDLYIKSLQKSISIFKKRPHENFMLTLLYYSKLMNTEANPLENRNVTDYTLALKYALQSKNKFLISSGYNFLGGFYAYQNNTAKKYKDSAITAFNQSLKIAQQVQNSYVSKKLQFFYYTNIGSIYTNDREYSKALANYNKGLQLYNNDKDKFYLWSLFNNIGYTYALMQDNNLALKYYLKAESMNADKQITDKYKVKLYLNISEAYEKLRMLDKALEYEKKCKETIIALDKRLYDDNSKSLDTFYQTEQEKNILKEKNIAYKKYEMWYISAIISTVLGLILLFFTLDYRKKLNKRTTSLLESEKEKLHMENELSIMKQEQLQRQALATSIQLQHKNTFINELKVNMPKDKKLNHLLKDEQLIDNNFNTIRDIIQETHPNFFKRLNELAKNRLTNLDLKYAAYIYLNMDNMQISTALKVDPKTVSVTKYRLKQKLGVGKGQDLNTFIRTMKY</sequence>
<keyword evidence="2" id="KW-0812">Transmembrane</keyword>
<dbReference type="SUPFAM" id="SSF48452">
    <property type="entry name" value="TPR-like"/>
    <property type="match status" value="1"/>
</dbReference>
<keyword evidence="3" id="KW-0732">Signal</keyword>
<dbReference type="Pfam" id="PF13181">
    <property type="entry name" value="TPR_8"/>
    <property type="match status" value="2"/>
</dbReference>
<dbReference type="KEGG" id="clac:EG342_16015"/>
<proteinExistence type="predicted"/>
<dbReference type="PROSITE" id="PS50005">
    <property type="entry name" value="TPR"/>
    <property type="match status" value="1"/>
</dbReference>
<dbReference type="Gene3D" id="1.25.40.10">
    <property type="entry name" value="Tetratricopeptide repeat domain"/>
    <property type="match status" value="1"/>
</dbReference>
<dbReference type="EMBL" id="CP033924">
    <property type="protein sequence ID" value="AZA83290.1"/>
    <property type="molecule type" value="Genomic_DNA"/>
</dbReference>